<feature type="transmembrane region" description="Helical" evidence="1">
    <location>
        <begin position="124"/>
        <end position="142"/>
    </location>
</feature>
<dbReference type="STRING" id="36805.BOH66_03345"/>
<keyword evidence="1" id="KW-0472">Membrane</keyword>
<protein>
    <recommendedName>
        <fullName evidence="4">DUF2306 domain-containing protein</fullName>
    </recommendedName>
</protein>
<accession>A0A1P8U5N0</accession>
<proteinExistence type="predicted"/>
<evidence type="ECO:0000313" key="3">
    <source>
        <dbReference type="Proteomes" id="UP000187185"/>
    </source>
</evidence>
<feature type="transmembrane region" description="Helical" evidence="1">
    <location>
        <begin position="57"/>
        <end position="79"/>
    </location>
</feature>
<feature type="transmembrane region" description="Helical" evidence="1">
    <location>
        <begin position="194"/>
        <end position="211"/>
    </location>
</feature>
<feature type="transmembrane region" description="Helical" evidence="1">
    <location>
        <begin position="21"/>
        <end position="45"/>
    </location>
</feature>
<keyword evidence="1" id="KW-1133">Transmembrane helix</keyword>
<keyword evidence="3" id="KW-1185">Reference proteome</keyword>
<dbReference type="Pfam" id="PF10067">
    <property type="entry name" value="DUF2306"/>
    <property type="match status" value="1"/>
</dbReference>
<name>A0A1P8U5N0_9MICO</name>
<sequence length="228" mass="23848">MSYPTNATRPTAAHGTTRAKTGWPVIAGLVLLSVLPVIGGALRLGEVSADPGSAPSGVAAVAIVTHIVAMTVFCLLGAFQFSPALRTRRRWHRTAGRTLIPSGFLAAASAIWLAVFFGGPPDEFATAMVRLVFAAAMAVLLVEAVIAIRRRDFTAHGAWMTRAYALAVTGGTQAVVSIVWSIPFGEPAAAGETWVVAAGFVINAVVAEVLIRRRAARRMPCVPAHATP</sequence>
<gene>
    <name evidence="2" type="ORF">BOH66_03345</name>
</gene>
<keyword evidence="1" id="KW-0812">Transmembrane</keyword>
<dbReference type="KEGG" id="maur:BOH66_03345"/>
<dbReference type="AlphaFoldDB" id="A0A1P8U5N0"/>
<dbReference type="InterPro" id="IPR018750">
    <property type="entry name" value="DUF2306_membrane"/>
</dbReference>
<reference evidence="2 3" key="1">
    <citation type="submission" date="2016-12" db="EMBL/GenBank/DDBJ databases">
        <title>Complete genome sequence of Microbacterium aurum KACC 15219.</title>
        <authorList>
            <person name="Jung Y."/>
            <person name="Shin J.-H."/>
            <person name="Lee Y.-J."/>
            <person name="Yi H."/>
            <person name="Bahn Y.-S."/>
            <person name="Kim J.F."/>
            <person name="Lee D.-W."/>
        </authorList>
    </citation>
    <scope>NUCLEOTIDE SEQUENCE [LARGE SCALE GENOMIC DNA]</scope>
    <source>
        <strain evidence="2 3">KACC 15219</strain>
    </source>
</reference>
<evidence type="ECO:0008006" key="4">
    <source>
        <dbReference type="Google" id="ProtNLM"/>
    </source>
</evidence>
<dbReference type="RefSeq" id="WP_076689280.1">
    <property type="nucleotide sequence ID" value="NZ_CP018762.1"/>
</dbReference>
<feature type="transmembrane region" description="Helical" evidence="1">
    <location>
        <begin position="163"/>
        <end position="182"/>
    </location>
</feature>
<evidence type="ECO:0000313" key="2">
    <source>
        <dbReference type="EMBL" id="APZ33418.1"/>
    </source>
</evidence>
<evidence type="ECO:0000256" key="1">
    <source>
        <dbReference type="SAM" id="Phobius"/>
    </source>
</evidence>
<dbReference type="Proteomes" id="UP000187185">
    <property type="component" value="Chromosome"/>
</dbReference>
<organism evidence="2 3">
    <name type="scientific">Microbacterium aurum</name>
    <dbReference type="NCBI Taxonomy" id="36805"/>
    <lineage>
        <taxon>Bacteria</taxon>
        <taxon>Bacillati</taxon>
        <taxon>Actinomycetota</taxon>
        <taxon>Actinomycetes</taxon>
        <taxon>Micrococcales</taxon>
        <taxon>Microbacteriaceae</taxon>
        <taxon>Microbacterium</taxon>
    </lineage>
</organism>
<feature type="transmembrane region" description="Helical" evidence="1">
    <location>
        <begin position="99"/>
        <end position="118"/>
    </location>
</feature>
<dbReference type="EMBL" id="CP018762">
    <property type="protein sequence ID" value="APZ33418.1"/>
    <property type="molecule type" value="Genomic_DNA"/>
</dbReference>